<dbReference type="SFLD" id="SFLDS00003">
    <property type="entry name" value="Haloacid_Dehalogenase"/>
    <property type="match status" value="1"/>
</dbReference>
<name>A0A6F8T7S3_9GAMM</name>
<dbReference type="Proteomes" id="UP000502894">
    <property type="component" value="Chromosome"/>
</dbReference>
<reference evidence="1" key="1">
    <citation type="journal article" date="2020" name="Microbiol. Resour. Announc.">
        <title>Complete Genome Sequence of Novel Psychrotolerant Legionella Strain TUM19329, Isolated from Antarctic Lake Sediment.</title>
        <authorList>
            <person name="Shimada S."/>
            <person name="Nakai R."/>
            <person name="Aoki K."/>
            <person name="Shimoeda N."/>
            <person name="Ohno G."/>
            <person name="Miyazaki Y."/>
            <person name="Kudoh S."/>
            <person name="Imura S."/>
            <person name="Watanabe K."/>
            <person name="Ishii Y."/>
            <person name="Tateda K."/>
        </authorList>
    </citation>
    <scope>NUCLEOTIDE SEQUENCE [LARGE SCALE GENOMIC DNA]</scope>
    <source>
        <strain evidence="1">TUM19329</strain>
    </source>
</reference>
<dbReference type="SUPFAM" id="SSF56784">
    <property type="entry name" value="HAD-like"/>
    <property type="match status" value="1"/>
</dbReference>
<dbReference type="EMBL" id="AP022839">
    <property type="protein sequence ID" value="BCA96253.1"/>
    <property type="molecule type" value="Genomic_DNA"/>
</dbReference>
<organism evidence="1 2">
    <name type="scientific">Legionella antarctica</name>
    <dbReference type="NCBI Taxonomy" id="2708020"/>
    <lineage>
        <taxon>Bacteria</taxon>
        <taxon>Pseudomonadati</taxon>
        <taxon>Pseudomonadota</taxon>
        <taxon>Gammaproteobacteria</taxon>
        <taxon>Legionellales</taxon>
        <taxon>Legionellaceae</taxon>
        <taxon>Legionella</taxon>
    </lineage>
</organism>
<dbReference type="Pfam" id="PF00702">
    <property type="entry name" value="Hydrolase"/>
    <property type="match status" value="1"/>
</dbReference>
<dbReference type="Gene3D" id="3.40.50.1000">
    <property type="entry name" value="HAD superfamily/HAD-like"/>
    <property type="match status" value="1"/>
</dbReference>
<sequence>MPIRTVIFDLGDVLMPLNKEKMYTSFQSLGVKNAKELFEKKECQELYTKLEQDLDTSLFRSRLRELLCLTPGITDQQIDEAWSAMLEDIPEERLEYIQYLKEQGYKILLLSNSNEIHHANIQHRYGLVFGQLFTTQYYSHILKLAKPSVDVFKHVMDKEELIAEEILFLDDKESNVDGALNTGMRSAQFTVHDPSIRIGTILNSINKRMSPEYKQNISLSVFQAPVLATSHEDDTALVNTIL</sequence>
<dbReference type="CDD" id="cd02603">
    <property type="entry name" value="HAD_sEH-N_like"/>
    <property type="match status" value="1"/>
</dbReference>
<dbReference type="KEGG" id="lant:TUM19329_26140"/>
<gene>
    <name evidence="1" type="ORF">TUM19329_26140</name>
</gene>
<dbReference type="PANTHER" id="PTHR43611:SF3">
    <property type="entry name" value="FLAVIN MONONUCLEOTIDE HYDROLASE 1, CHLOROPLATIC"/>
    <property type="match status" value="1"/>
</dbReference>
<dbReference type="PRINTS" id="PR00413">
    <property type="entry name" value="HADHALOGNASE"/>
</dbReference>
<dbReference type="InterPro" id="IPR036412">
    <property type="entry name" value="HAD-like_sf"/>
</dbReference>
<evidence type="ECO:0000313" key="1">
    <source>
        <dbReference type="EMBL" id="BCA96253.1"/>
    </source>
</evidence>
<dbReference type="AlphaFoldDB" id="A0A6F8T7S3"/>
<accession>A0A6F8T7S3</accession>
<evidence type="ECO:0000313" key="2">
    <source>
        <dbReference type="Proteomes" id="UP000502894"/>
    </source>
</evidence>
<proteinExistence type="predicted"/>
<dbReference type="SFLD" id="SFLDG01129">
    <property type="entry name" value="C1.5:_HAD__Beta-PGM__Phosphata"/>
    <property type="match status" value="1"/>
</dbReference>
<dbReference type="PANTHER" id="PTHR43611">
    <property type="entry name" value="ALPHA-D-GLUCOSE 1-PHOSPHATE PHOSPHATASE"/>
    <property type="match status" value="1"/>
</dbReference>
<dbReference type="RefSeq" id="WP_173237633.1">
    <property type="nucleotide sequence ID" value="NZ_AP022839.1"/>
</dbReference>
<dbReference type="InterPro" id="IPR023214">
    <property type="entry name" value="HAD_sf"/>
</dbReference>
<dbReference type="Gene3D" id="1.10.150.240">
    <property type="entry name" value="Putative phosphatase, domain 2"/>
    <property type="match status" value="1"/>
</dbReference>
<dbReference type="InterPro" id="IPR006439">
    <property type="entry name" value="HAD-SF_hydro_IA"/>
</dbReference>
<keyword evidence="2" id="KW-1185">Reference proteome</keyword>
<dbReference type="InterPro" id="IPR023198">
    <property type="entry name" value="PGP-like_dom2"/>
</dbReference>
<protein>
    <submittedName>
        <fullName evidence="1">Haloacid dehalogenase</fullName>
    </submittedName>
</protein>